<comment type="similarity">
    <text evidence="1 7">Belongs to the thioredoxin family.</text>
</comment>
<dbReference type="PANTHER" id="PTHR45663:SF11">
    <property type="entry name" value="GEO12009P1"/>
    <property type="match status" value="1"/>
</dbReference>
<feature type="active site" description="Nucleophile" evidence="8">
    <location>
        <position position="31"/>
    </location>
</feature>
<dbReference type="Pfam" id="PF00085">
    <property type="entry name" value="Thioredoxin"/>
    <property type="match status" value="1"/>
</dbReference>
<evidence type="ECO:0000313" key="12">
    <source>
        <dbReference type="EMBL" id="RHD55341.1"/>
    </source>
</evidence>
<evidence type="ECO:0000256" key="6">
    <source>
        <dbReference type="NCBIfam" id="TIGR01068"/>
    </source>
</evidence>
<feature type="disulfide bond" description="Redox-active" evidence="9">
    <location>
        <begin position="31"/>
        <end position="34"/>
    </location>
</feature>
<proteinExistence type="inferred from homology"/>
<dbReference type="FunFam" id="3.40.30.10:FF:000001">
    <property type="entry name" value="Thioredoxin"/>
    <property type="match status" value="1"/>
</dbReference>
<reference evidence="12 14" key="1">
    <citation type="submission" date="2018-08" db="EMBL/GenBank/DDBJ databases">
        <title>A genome reference for cultivated species of the human gut microbiota.</title>
        <authorList>
            <person name="Zou Y."/>
            <person name="Xue W."/>
            <person name="Luo G."/>
        </authorList>
    </citation>
    <scope>NUCLEOTIDE SEQUENCE [LARGE SCALE GENOMIC DNA]</scope>
    <source>
        <strain evidence="12 14">AM30-5LB</strain>
    </source>
</reference>
<evidence type="ECO:0000256" key="3">
    <source>
        <dbReference type="ARBA" id="ARBA00022982"/>
    </source>
</evidence>
<evidence type="ECO:0000313" key="15">
    <source>
        <dbReference type="Proteomes" id="UP000405524"/>
    </source>
</evidence>
<dbReference type="InterPro" id="IPR036249">
    <property type="entry name" value="Thioredoxin-like_sf"/>
</dbReference>
<feature type="site" description="Deprotonates C-terminal active site Cys" evidence="8">
    <location>
        <position position="25"/>
    </location>
</feature>
<feature type="site" description="Contributes to redox potential value" evidence="8">
    <location>
        <position position="33"/>
    </location>
</feature>
<evidence type="ECO:0000313" key="11">
    <source>
        <dbReference type="EMBL" id="MBS5146707.1"/>
    </source>
</evidence>
<dbReference type="PANTHER" id="PTHR45663">
    <property type="entry name" value="GEO12009P1"/>
    <property type="match status" value="1"/>
</dbReference>
<dbReference type="PRINTS" id="PR00421">
    <property type="entry name" value="THIOREDOXIN"/>
</dbReference>
<dbReference type="Proteomes" id="UP000405524">
    <property type="component" value="Unassembled WGS sequence"/>
</dbReference>
<evidence type="ECO:0000313" key="14">
    <source>
        <dbReference type="Proteomes" id="UP000286050"/>
    </source>
</evidence>
<dbReference type="AlphaFoldDB" id="A0A414FW24"/>
<dbReference type="GeneID" id="77464772"/>
<dbReference type="Gene3D" id="3.40.30.10">
    <property type="entry name" value="Glutaredoxin"/>
    <property type="match status" value="1"/>
</dbReference>
<accession>A0A414FW24</accession>
<keyword evidence="3" id="KW-0249">Electron transport</keyword>
<evidence type="ECO:0000256" key="1">
    <source>
        <dbReference type="ARBA" id="ARBA00008987"/>
    </source>
</evidence>
<evidence type="ECO:0000256" key="4">
    <source>
        <dbReference type="ARBA" id="ARBA00023157"/>
    </source>
</evidence>
<feature type="active site" description="Nucleophile" evidence="8">
    <location>
        <position position="34"/>
    </location>
</feature>
<dbReference type="Proteomes" id="UP000286050">
    <property type="component" value="Unassembled WGS sequence"/>
</dbReference>
<evidence type="ECO:0000256" key="2">
    <source>
        <dbReference type="ARBA" id="ARBA00022448"/>
    </source>
</evidence>
<name>A0A414FW24_9ACTN</name>
<dbReference type="PIRSF" id="PIRSF000077">
    <property type="entry name" value="Thioredoxin"/>
    <property type="match status" value="1"/>
</dbReference>
<dbReference type="PROSITE" id="PS00194">
    <property type="entry name" value="THIOREDOXIN_1"/>
    <property type="match status" value="1"/>
</dbReference>
<dbReference type="EMBL" id="CABWIC010000001">
    <property type="protein sequence ID" value="VWL86151.1"/>
    <property type="molecule type" value="Genomic_DNA"/>
</dbReference>
<dbReference type="PROSITE" id="PS51352">
    <property type="entry name" value="THIOREDOXIN_2"/>
    <property type="match status" value="1"/>
</dbReference>
<keyword evidence="5 9" id="KW-0676">Redox-active center</keyword>
<sequence length="106" mass="11347">MSNVTEVNATNFDSMLAGELPVLVDFWAPWCGPCRMLSPVVDELAGELEGKVTVVKCNVDENQDLAMRFGVMSIPTVVLLKGGAEAMRSVGAVPKPKLKADIEANL</sequence>
<dbReference type="GO" id="GO:0005829">
    <property type="term" value="C:cytosol"/>
    <property type="evidence" value="ECO:0007669"/>
    <property type="project" value="TreeGrafter"/>
</dbReference>
<dbReference type="NCBIfam" id="TIGR01068">
    <property type="entry name" value="thioredoxin"/>
    <property type="match status" value="1"/>
</dbReference>
<feature type="site" description="Contributes to redox potential value" evidence="8">
    <location>
        <position position="32"/>
    </location>
</feature>
<dbReference type="GO" id="GO:0015035">
    <property type="term" value="F:protein-disulfide reductase activity"/>
    <property type="evidence" value="ECO:0007669"/>
    <property type="project" value="UniProtKB-UniRule"/>
</dbReference>
<evidence type="ECO:0000256" key="9">
    <source>
        <dbReference type="PIRSR" id="PIRSR000077-4"/>
    </source>
</evidence>
<dbReference type="InterPro" id="IPR013766">
    <property type="entry name" value="Thioredoxin_domain"/>
</dbReference>
<keyword evidence="2" id="KW-0813">Transport</keyword>
<dbReference type="GO" id="GO:0045454">
    <property type="term" value="P:cell redox homeostasis"/>
    <property type="evidence" value="ECO:0007669"/>
    <property type="project" value="TreeGrafter"/>
</dbReference>
<dbReference type="SUPFAM" id="SSF52833">
    <property type="entry name" value="Thioredoxin-like"/>
    <property type="match status" value="1"/>
</dbReference>
<dbReference type="EMBL" id="QSJI01000005">
    <property type="protein sequence ID" value="RHD55341.1"/>
    <property type="molecule type" value="Genomic_DNA"/>
</dbReference>
<reference evidence="13 15" key="2">
    <citation type="submission" date="2019-10" db="EMBL/GenBank/DDBJ databases">
        <authorList>
            <person name="Wolf R A."/>
        </authorList>
    </citation>
    <scope>NUCLEOTIDE SEQUENCE [LARGE SCALE GENOMIC DNA]</scope>
    <source>
        <strain evidence="13">Collinsella_intestinalis_DSM_13632</strain>
    </source>
</reference>
<dbReference type="CDD" id="cd02947">
    <property type="entry name" value="TRX_family"/>
    <property type="match status" value="1"/>
</dbReference>
<dbReference type="Proteomes" id="UP000738879">
    <property type="component" value="Unassembled WGS sequence"/>
</dbReference>
<dbReference type="EMBL" id="JAGZJA010000003">
    <property type="protein sequence ID" value="MBS5146707.1"/>
    <property type="molecule type" value="Genomic_DNA"/>
</dbReference>
<evidence type="ECO:0000256" key="5">
    <source>
        <dbReference type="ARBA" id="ARBA00023284"/>
    </source>
</evidence>
<evidence type="ECO:0000313" key="13">
    <source>
        <dbReference type="EMBL" id="VWL86151.1"/>
    </source>
</evidence>
<dbReference type="OrthoDB" id="9790390at2"/>
<organism evidence="12 14">
    <name type="scientific">Collinsella intestinalis</name>
    <dbReference type="NCBI Taxonomy" id="147207"/>
    <lineage>
        <taxon>Bacteria</taxon>
        <taxon>Bacillati</taxon>
        <taxon>Actinomycetota</taxon>
        <taxon>Coriobacteriia</taxon>
        <taxon>Coriobacteriales</taxon>
        <taxon>Coriobacteriaceae</taxon>
        <taxon>Collinsella</taxon>
    </lineage>
</organism>
<gene>
    <name evidence="12" type="primary">trxA</name>
    <name evidence="12" type="ORF">DW787_06500</name>
    <name evidence="13" type="ORF">JKKLCJKK_01352</name>
    <name evidence="11" type="ORF">KHY67_03275</name>
</gene>
<keyword evidence="4 9" id="KW-1015">Disulfide bond</keyword>
<dbReference type="InterPro" id="IPR017937">
    <property type="entry name" value="Thioredoxin_CS"/>
</dbReference>
<evidence type="ECO:0000256" key="7">
    <source>
        <dbReference type="PIRNR" id="PIRNR000077"/>
    </source>
</evidence>
<protein>
    <recommendedName>
        <fullName evidence="6 7">Thioredoxin</fullName>
    </recommendedName>
</protein>
<dbReference type="InterPro" id="IPR005746">
    <property type="entry name" value="Thioredoxin"/>
</dbReference>
<feature type="domain" description="Thioredoxin" evidence="10">
    <location>
        <begin position="1"/>
        <end position="106"/>
    </location>
</feature>
<dbReference type="RefSeq" id="WP_006723794.1">
    <property type="nucleotide sequence ID" value="NZ_CABWIC010000001.1"/>
</dbReference>
<evidence type="ECO:0000256" key="8">
    <source>
        <dbReference type="PIRSR" id="PIRSR000077-1"/>
    </source>
</evidence>
<evidence type="ECO:0000259" key="10">
    <source>
        <dbReference type="PROSITE" id="PS51352"/>
    </source>
</evidence>
<reference evidence="11" key="3">
    <citation type="submission" date="2021-02" db="EMBL/GenBank/DDBJ databases">
        <title>Infant gut strain persistence is associated with maternal origin, phylogeny, and functional potential including surface adhesion and iron acquisition.</title>
        <authorList>
            <person name="Lou Y.C."/>
        </authorList>
    </citation>
    <scope>NUCLEOTIDE SEQUENCE</scope>
    <source>
        <strain evidence="11">L3_128_245G1_dasL3_128_245G1_concoct_49</strain>
    </source>
</reference>